<gene>
    <name evidence="1" type="ORF">ALC57_17938</name>
</gene>
<evidence type="ECO:0000313" key="1">
    <source>
        <dbReference type="EMBL" id="KYN09941.1"/>
    </source>
</evidence>
<name>A0A195DAP7_9HYME</name>
<organism evidence="1 2">
    <name type="scientific">Trachymyrmex cornetzi</name>
    <dbReference type="NCBI Taxonomy" id="471704"/>
    <lineage>
        <taxon>Eukaryota</taxon>
        <taxon>Metazoa</taxon>
        <taxon>Ecdysozoa</taxon>
        <taxon>Arthropoda</taxon>
        <taxon>Hexapoda</taxon>
        <taxon>Insecta</taxon>
        <taxon>Pterygota</taxon>
        <taxon>Neoptera</taxon>
        <taxon>Endopterygota</taxon>
        <taxon>Hymenoptera</taxon>
        <taxon>Apocrita</taxon>
        <taxon>Aculeata</taxon>
        <taxon>Formicoidea</taxon>
        <taxon>Formicidae</taxon>
        <taxon>Myrmicinae</taxon>
        <taxon>Trachymyrmex</taxon>
    </lineage>
</organism>
<dbReference type="Proteomes" id="UP000078492">
    <property type="component" value="Unassembled WGS sequence"/>
</dbReference>
<sequence length="245" mass="27758">MTGPSGFLKTIHHSPRLLALVGVAPRSPERLKCRQQQLEGPLPASRFLASYVCRVSNDAYRMNWKAKVGSIIDRPWHEEFKQPAWREIEEVDQVGMEIGRAARRSMARKEEANPRAHVPHRGCTHVLTTYYGYDDDDNDDEDNDDIDVDDATMQLVEIRNKNVNIEAWCDSSSLNVYTNRKTKCTPEATRLHEINTEPALIYGRIAVRSSGKAVERDADIPRQARPAATSRFLVLPEKRTGSCAE</sequence>
<protein>
    <submittedName>
        <fullName evidence="1">Uncharacterized protein</fullName>
    </submittedName>
</protein>
<reference evidence="1 2" key="1">
    <citation type="submission" date="2015-09" db="EMBL/GenBank/DDBJ databases">
        <title>Trachymyrmex cornetzi WGS genome.</title>
        <authorList>
            <person name="Nygaard S."/>
            <person name="Hu H."/>
            <person name="Boomsma J."/>
            <person name="Zhang G."/>
        </authorList>
    </citation>
    <scope>NUCLEOTIDE SEQUENCE [LARGE SCALE GENOMIC DNA]</scope>
    <source>
        <strain evidence="1">Tcor2-1</strain>
        <tissue evidence="1">Whole body</tissue>
    </source>
</reference>
<evidence type="ECO:0000313" key="2">
    <source>
        <dbReference type="Proteomes" id="UP000078492"/>
    </source>
</evidence>
<dbReference type="EMBL" id="KQ981063">
    <property type="protein sequence ID" value="KYN09941.1"/>
    <property type="molecule type" value="Genomic_DNA"/>
</dbReference>
<proteinExistence type="predicted"/>
<dbReference type="AlphaFoldDB" id="A0A195DAP7"/>
<accession>A0A195DAP7</accession>
<keyword evidence="2" id="KW-1185">Reference proteome</keyword>